<dbReference type="OrthoDB" id="2405700at2759"/>
<feature type="compositionally biased region" description="Low complexity" evidence="1">
    <location>
        <begin position="1"/>
        <end position="14"/>
    </location>
</feature>
<reference evidence="2 3" key="1">
    <citation type="submission" date="2016-06" db="EMBL/GenBank/DDBJ databases">
        <title>Comparative genomics of the ectomycorrhizal sister species Rhizopogon vinicolor and Rhizopogon vesiculosus (Basidiomycota: Boletales) reveals a divergence of the mating type B locus.</title>
        <authorList>
            <consortium name="DOE Joint Genome Institute"/>
            <person name="Mujic A.B."/>
            <person name="Kuo A."/>
            <person name="Tritt A."/>
            <person name="Lipzen A."/>
            <person name="Chen C."/>
            <person name="Johnson J."/>
            <person name="Sharma A."/>
            <person name="Barry K."/>
            <person name="Grigoriev I.V."/>
            <person name="Spatafora J.W."/>
        </authorList>
    </citation>
    <scope>NUCLEOTIDE SEQUENCE [LARGE SCALE GENOMIC DNA]</scope>
    <source>
        <strain evidence="2 3">AM-OR11-026</strain>
    </source>
</reference>
<gene>
    <name evidence="2" type="ORF">K503DRAFT_870091</name>
</gene>
<protein>
    <submittedName>
        <fullName evidence="2">Uncharacterized protein</fullName>
    </submittedName>
</protein>
<dbReference type="Proteomes" id="UP000092154">
    <property type="component" value="Unassembled WGS sequence"/>
</dbReference>
<dbReference type="STRING" id="1314800.A0A1B7MIY6"/>
<proteinExistence type="predicted"/>
<organism evidence="2 3">
    <name type="scientific">Rhizopogon vinicolor AM-OR11-026</name>
    <dbReference type="NCBI Taxonomy" id="1314800"/>
    <lineage>
        <taxon>Eukaryota</taxon>
        <taxon>Fungi</taxon>
        <taxon>Dikarya</taxon>
        <taxon>Basidiomycota</taxon>
        <taxon>Agaricomycotina</taxon>
        <taxon>Agaricomycetes</taxon>
        <taxon>Agaricomycetidae</taxon>
        <taxon>Boletales</taxon>
        <taxon>Suillineae</taxon>
        <taxon>Rhizopogonaceae</taxon>
        <taxon>Rhizopogon</taxon>
    </lineage>
</organism>
<evidence type="ECO:0000313" key="3">
    <source>
        <dbReference type="Proteomes" id="UP000092154"/>
    </source>
</evidence>
<feature type="compositionally biased region" description="Polar residues" evidence="1">
    <location>
        <begin position="200"/>
        <end position="212"/>
    </location>
</feature>
<feature type="compositionally biased region" description="Polar residues" evidence="1">
    <location>
        <begin position="222"/>
        <end position="232"/>
    </location>
</feature>
<evidence type="ECO:0000256" key="1">
    <source>
        <dbReference type="SAM" id="MobiDB-lite"/>
    </source>
</evidence>
<dbReference type="PANTHER" id="PTHR28031:SF1">
    <property type="entry name" value="PROLINE-RICH PROTEIN HUA1"/>
    <property type="match status" value="1"/>
</dbReference>
<feature type="compositionally biased region" description="Polar residues" evidence="1">
    <location>
        <begin position="132"/>
        <end position="148"/>
    </location>
</feature>
<dbReference type="PANTHER" id="PTHR28031">
    <property type="entry name" value="PROLINE-RICH PROTEIN HUA1"/>
    <property type="match status" value="1"/>
</dbReference>
<dbReference type="InParanoid" id="A0A1B7MIY6"/>
<feature type="region of interest" description="Disordered" evidence="1">
    <location>
        <begin position="1"/>
        <end position="153"/>
    </location>
</feature>
<feature type="compositionally biased region" description="Low complexity" evidence="1">
    <location>
        <begin position="119"/>
        <end position="131"/>
    </location>
</feature>
<dbReference type="InterPro" id="IPR038910">
    <property type="entry name" value="Hua1-like"/>
</dbReference>
<name>A0A1B7MIY6_9AGAM</name>
<feature type="compositionally biased region" description="Polar residues" evidence="1">
    <location>
        <begin position="15"/>
        <end position="33"/>
    </location>
</feature>
<dbReference type="FunCoup" id="A0A1B7MIY6">
    <property type="interactions" value="305"/>
</dbReference>
<dbReference type="AlphaFoldDB" id="A0A1B7MIY6"/>
<feature type="compositionally biased region" description="Low complexity" evidence="1">
    <location>
        <begin position="93"/>
        <end position="112"/>
    </location>
</feature>
<evidence type="ECO:0000313" key="2">
    <source>
        <dbReference type="EMBL" id="OAX32556.1"/>
    </source>
</evidence>
<sequence>MSSTTHSSHPASPSQITTDSSRLASPSSNTAQHESVPALPPRMIQRKDSLGIEEEMPPAYTPSADVYHGESTVEVGPQRPFQQPPRPPHRPSHSISHSQPGLTSLSSQSQLRPRPRPQSHPQQQPQQPLTPWVTSTPSPASGPNSSWSAYPGQRFERRGGGLVGAIFHTVRDVVDAVSGVHDENRVLQPAQTRAYAVPYPQSSSSGMTQSHYAPSHQGGQGQVPSAQQTPQRQIPDDGSPTRTPAPGHPLLNNGNILVYPNKDHICIKCNNTGYKNYDPSHPCRKCWEKYGRPYAGPLTYTPWNAESSSSPSKFQRALPRFTPPQAPRLSPELSVYASRSSYGSPPVAPAHYGEHLYVCNPIIGMGEYPPVPHAVAVRSGDPRLGGRLCWKCSGTGTLPLLIIDVRPCSVCGGIGRILR</sequence>
<dbReference type="EMBL" id="KV448976">
    <property type="protein sequence ID" value="OAX32556.1"/>
    <property type="molecule type" value="Genomic_DNA"/>
</dbReference>
<feature type="region of interest" description="Disordered" evidence="1">
    <location>
        <begin position="198"/>
        <end position="254"/>
    </location>
</feature>
<accession>A0A1B7MIY6</accession>
<keyword evidence="3" id="KW-1185">Reference proteome</keyword>
<dbReference type="GO" id="GO:0005737">
    <property type="term" value="C:cytoplasm"/>
    <property type="evidence" value="ECO:0007669"/>
    <property type="project" value="TreeGrafter"/>
</dbReference>